<dbReference type="GeneID" id="95986804"/>
<accession>A0ABR3Q338</accession>
<gene>
    <name evidence="2" type="ORF">Q8F55_005761</name>
</gene>
<dbReference type="Gene3D" id="1.10.1620.20">
    <property type="entry name" value="ATP synthase, F1 complex, epsilon subunit superfamily, mitochondrial"/>
    <property type="match status" value="1"/>
</dbReference>
<dbReference type="EMBL" id="JBBXJM010000004">
    <property type="protein sequence ID" value="KAL1408947.1"/>
    <property type="molecule type" value="Genomic_DNA"/>
</dbReference>
<evidence type="ECO:0008006" key="4">
    <source>
        <dbReference type="Google" id="ProtNLM"/>
    </source>
</evidence>
<evidence type="ECO:0000313" key="3">
    <source>
        <dbReference type="Proteomes" id="UP001565368"/>
    </source>
</evidence>
<evidence type="ECO:0000256" key="1">
    <source>
        <dbReference type="ARBA" id="ARBA00009502"/>
    </source>
</evidence>
<reference evidence="2 3" key="1">
    <citation type="submission" date="2023-08" db="EMBL/GenBank/DDBJ databases">
        <title>Annotated Genome Sequence of Vanrija albida AlHP1.</title>
        <authorList>
            <person name="Herzog R."/>
        </authorList>
    </citation>
    <scope>NUCLEOTIDE SEQUENCE [LARGE SCALE GENOMIC DNA]</scope>
    <source>
        <strain evidence="2 3">AlHP1</strain>
    </source>
</reference>
<dbReference type="InterPro" id="IPR036742">
    <property type="entry name" value="ATP_synth_F1_esu_sf_mt"/>
</dbReference>
<sequence>MSAVWREFFNWNKYTQIASRAVRTALSESERVAAEKRAQIGVKYQVWDKGVAGESTYVVPPKAGEH</sequence>
<protein>
    <recommendedName>
        <fullName evidence="4">ATP synthase subunit epsilon, mitochondrial</fullName>
    </recommendedName>
</protein>
<dbReference type="SUPFAM" id="SSF48690">
    <property type="entry name" value="Epsilon subunit of mitochondrial F1F0-ATP synthase"/>
    <property type="match status" value="1"/>
</dbReference>
<name>A0ABR3Q338_9TREE</name>
<dbReference type="RefSeq" id="XP_069208891.1">
    <property type="nucleotide sequence ID" value="XM_069354249.1"/>
</dbReference>
<dbReference type="Proteomes" id="UP001565368">
    <property type="component" value="Unassembled WGS sequence"/>
</dbReference>
<dbReference type="InterPro" id="IPR006721">
    <property type="entry name" value="ATP_synth_F1_esu_mt"/>
</dbReference>
<dbReference type="CDD" id="cd12153">
    <property type="entry name" value="F1-ATPase_epsilon"/>
    <property type="match status" value="1"/>
</dbReference>
<dbReference type="Pfam" id="PF04627">
    <property type="entry name" value="ATP-synt_Eps"/>
    <property type="match status" value="1"/>
</dbReference>
<comment type="similarity">
    <text evidence="1">Belongs to the eukaryotic ATPase epsilon family.</text>
</comment>
<comment type="caution">
    <text evidence="2">The sequence shown here is derived from an EMBL/GenBank/DDBJ whole genome shotgun (WGS) entry which is preliminary data.</text>
</comment>
<evidence type="ECO:0000313" key="2">
    <source>
        <dbReference type="EMBL" id="KAL1408947.1"/>
    </source>
</evidence>
<keyword evidence="3" id="KW-1185">Reference proteome</keyword>
<organism evidence="2 3">
    <name type="scientific">Vanrija albida</name>
    <dbReference type="NCBI Taxonomy" id="181172"/>
    <lineage>
        <taxon>Eukaryota</taxon>
        <taxon>Fungi</taxon>
        <taxon>Dikarya</taxon>
        <taxon>Basidiomycota</taxon>
        <taxon>Agaricomycotina</taxon>
        <taxon>Tremellomycetes</taxon>
        <taxon>Trichosporonales</taxon>
        <taxon>Trichosporonaceae</taxon>
        <taxon>Vanrija</taxon>
    </lineage>
</organism>
<proteinExistence type="inferred from homology"/>